<feature type="domain" description="EAL" evidence="1">
    <location>
        <begin position="1"/>
        <end position="213"/>
    </location>
</feature>
<dbReference type="Gene3D" id="3.20.20.450">
    <property type="entry name" value="EAL domain"/>
    <property type="match status" value="1"/>
</dbReference>
<dbReference type="PROSITE" id="PS51833">
    <property type="entry name" value="HDOD"/>
    <property type="match status" value="1"/>
</dbReference>
<organism evidence="3 4">
    <name type="scientific">Ectothiorhodospira marina</name>
    <dbReference type="NCBI Taxonomy" id="1396821"/>
    <lineage>
        <taxon>Bacteria</taxon>
        <taxon>Pseudomonadati</taxon>
        <taxon>Pseudomonadota</taxon>
        <taxon>Gammaproteobacteria</taxon>
        <taxon>Chromatiales</taxon>
        <taxon>Ectothiorhodospiraceae</taxon>
        <taxon>Ectothiorhodospira</taxon>
    </lineage>
</organism>
<dbReference type="SUPFAM" id="SSF141868">
    <property type="entry name" value="EAL domain-like"/>
    <property type="match status" value="1"/>
</dbReference>
<dbReference type="OrthoDB" id="9804751at2"/>
<dbReference type="SUPFAM" id="SSF109604">
    <property type="entry name" value="HD-domain/PDEase-like"/>
    <property type="match status" value="1"/>
</dbReference>
<dbReference type="STRING" id="1396821.SAMN05444515_11157"/>
<dbReference type="RefSeq" id="WP_090254070.1">
    <property type="nucleotide sequence ID" value="NZ_FOAA01000011.1"/>
</dbReference>
<name>A0A1H7N956_9GAMM</name>
<dbReference type="AlphaFoldDB" id="A0A1H7N956"/>
<feature type="domain" description="HDOD" evidence="2">
    <location>
        <begin position="207"/>
        <end position="390"/>
    </location>
</feature>
<dbReference type="Pfam" id="PF00563">
    <property type="entry name" value="EAL"/>
    <property type="match status" value="1"/>
</dbReference>
<gene>
    <name evidence="3" type="ORF">SAMN05444515_11157</name>
</gene>
<dbReference type="SMART" id="SM00052">
    <property type="entry name" value="EAL"/>
    <property type="match status" value="1"/>
</dbReference>
<accession>A0A1H7N956</accession>
<dbReference type="PIRSF" id="PIRSF003180">
    <property type="entry name" value="DiGMPpdiest_YuxH"/>
    <property type="match status" value="1"/>
</dbReference>
<evidence type="ECO:0000313" key="3">
    <source>
        <dbReference type="EMBL" id="SEL20156.1"/>
    </source>
</evidence>
<dbReference type="Pfam" id="PF08668">
    <property type="entry name" value="HDOD"/>
    <property type="match status" value="1"/>
</dbReference>
<dbReference type="InterPro" id="IPR014408">
    <property type="entry name" value="dGMP_Pdiesterase_EAL/HD-GYP"/>
</dbReference>
<protein>
    <submittedName>
        <fullName evidence="3">EAL and modified HD-GYP domain-containing signal transduction protein</fullName>
    </submittedName>
</protein>
<dbReference type="InterPro" id="IPR052340">
    <property type="entry name" value="RNase_Y/CdgJ"/>
</dbReference>
<proteinExistence type="predicted"/>
<dbReference type="InterPro" id="IPR035919">
    <property type="entry name" value="EAL_sf"/>
</dbReference>
<dbReference type="PANTHER" id="PTHR33525">
    <property type="match status" value="1"/>
</dbReference>
<dbReference type="EMBL" id="FOAA01000011">
    <property type="protein sequence ID" value="SEL20156.1"/>
    <property type="molecule type" value="Genomic_DNA"/>
</dbReference>
<dbReference type="InterPro" id="IPR001633">
    <property type="entry name" value="EAL_dom"/>
</dbReference>
<sequence>MSPLSTHEKARTIQVGRQAIFDRDLNVFAYELLYRDAQGDCRITDVDHASSMTLLNAFMEMGLDRVAGPHKAFINLTRHFFVNMPPVPFDRERVVLEILEDVEVDDALLAGVANMREQGFELALDDYAFQPPLKPLLPEVHYIKVEINSDTLPVLARELPGLRAGGARLLAEKVETREQFEQLKEMGFDYFQGYFFARPVMIQSRRVEENASMVMQLIARLNDPNVPINEVVSLVSRDPALSYKVLRYVNSSAVGLRTRVQSIQHAVVLMGLQRIRAWATLFAMSGLDSRPSEIINLGLLRANLCERLCRLIGQGTPETAYTVGLLSILDAMIGLPFPDFMDELPLADEIKKAITEQSGLYGQLLKDAVALENNQLPHAVCAELDPNDTVEAFAASSDAAFQTLALMDTSPSHS</sequence>
<dbReference type="InterPro" id="IPR013976">
    <property type="entry name" value="HDOD"/>
</dbReference>
<evidence type="ECO:0000313" key="4">
    <source>
        <dbReference type="Proteomes" id="UP000199256"/>
    </source>
</evidence>
<dbReference type="Gene3D" id="1.10.3210.10">
    <property type="entry name" value="Hypothetical protein af1432"/>
    <property type="match status" value="1"/>
</dbReference>
<evidence type="ECO:0000259" key="2">
    <source>
        <dbReference type="PROSITE" id="PS51833"/>
    </source>
</evidence>
<dbReference type="Proteomes" id="UP000199256">
    <property type="component" value="Unassembled WGS sequence"/>
</dbReference>
<evidence type="ECO:0000259" key="1">
    <source>
        <dbReference type="PROSITE" id="PS50883"/>
    </source>
</evidence>
<dbReference type="PANTHER" id="PTHR33525:SF4">
    <property type="entry name" value="CYCLIC DI-GMP PHOSPHODIESTERASE CDGJ"/>
    <property type="match status" value="1"/>
</dbReference>
<reference evidence="4" key="1">
    <citation type="submission" date="2016-10" db="EMBL/GenBank/DDBJ databases">
        <authorList>
            <person name="Varghese N."/>
            <person name="Submissions S."/>
        </authorList>
    </citation>
    <scope>NUCLEOTIDE SEQUENCE [LARGE SCALE GENOMIC DNA]</scope>
    <source>
        <strain evidence="4">DSM 241</strain>
    </source>
</reference>
<dbReference type="PROSITE" id="PS50883">
    <property type="entry name" value="EAL"/>
    <property type="match status" value="1"/>
</dbReference>
<keyword evidence="4" id="KW-1185">Reference proteome</keyword>